<reference evidence="8" key="1">
    <citation type="submission" date="2016-10" db="EMBL/GenBank/DDBJ databases">
        <title>Sequence of Gallionella enrichment culture.</title>
        <authorList>
            <person name="Poehlein A."/>
            <person name="Muehling M."/>
            <person name="Daniel R."/>
        </authorList>
    </citation>
    <scope>NUCLEOTIDE SEQUENCE</scope>
</reference>
<dbReference type="InterPro" id="IPR038488">
    <property type="entry name" value="Integrase_DNA-bd_sf"/>
</dbReference>
<dbReference type="Pfam" id="PF13356">
    <property type="entry name" value="Arm-DNA-bind_3"/>
    <property type="match status" value="1"/>
</dbReference>
<keyword evidence="2" id="KW-0229">DNA integration</keyword>
<dbReference type="Pfam" id="PF22022">
    <property type="entry name" value="Phage_int_M"/>
    <property type="match status" value="1"/>
</dbReference>
<proteinExistence type="inferred from homology"/>
<comment type="caution">
    <text evidence="8">The sequence shown here is derived from an EMBL/GenBank/DDBJ whole genome shotgun (WGS) entry which is preliminary data.</text>
</comment>
<evidence type="ECO:0000256" key="2">
    <source>
        <dbReference type="ARBA" id="ARBA00022908"/>
    </source>
</evidence>
<evidence type="ECO:0000259" key="7">
    <source>
        <dbReference type="PROSITE" id="PS51898"/>
    </source>
</evidence>
<evidence type="ECO:0000256" key="5">
    <source>
        <dbReference type="ARBA" id="ARBA00023195"/>
    </source>
</evidence>
<dbReference type="PANTHER" id="PTHR30629">
    <property type="entry name" value="PROPHAGE INTEGRASE"/>
    <property type="match status" value="1"/>
</dbReference>
<dbReference type="EMBL" id="MLJW01002605">
    <property type="protein sequence ID" value="OIQ74156.1"/>
    <property type="molecule type" value="Genomic_DNA"/>
</dbReference>
<organism evidence="8">
    <name type="scientific">mine drainage metagenome</name>
    <dbReference type="NCBI Taxonomy" id="410659"/>
    <lineage>
        <taxon>unclassified sequences</taxon>
        <taxon>metagenomes</taxon>
        <taxon>ecological metagenomes</taxon>
    </lineage>
</organism>
<dbReference type="GO" id="GO:0003677">
    <property type="term" value="F:DNA binding"/>
    <property type="evidence" value="ECO:0007669"/>
    <property type="project" value="UniProtKB-KW"/>
</dbReference>
<dbReference type="GO" id="GO:0006310">
    <property type="term" value="P:DNA recombination"/>
    <property type="evidence" value="ECO:0007669"/>
    <property type="project" value="UniProtKB-KW"/>
</dbReference>
<keyword evidence="3" id="KW-0238">DNA-binding</keyword>
<comment type="similarity">
    <text evidence="1">Belongs to the 'phage' integrase family.</text>
</comment>
<dbReference type="CDD" id="cd00801">
    <property type="entry name" value="INT_P4_C"/>
    <property type="match status" value="1"/>
</dbReference>
<sequence>MTESKKTKKTSSKVTALELSKLTATDTPIKKFVGDGLYLLVSPGGSKLWRLKYRFEGKEKTLSIGAYPIITLAMARDRAIDAKRLLVDGIDPSAQKQSDKVAAAPPPELPTFKEVALEVIEQKRLRCTENYVDGYLRSLEIHLFPDLGDRPVKEIGSLEIMKVCKKAEKSGQYMAHKLAQRAGEVFDHAVLTERRETNPINKATHKSLARHDQKNFAAITAEELPGFFVALREYRGFPLTKLMIEFMLHVFVRTMETRRLEWPMINMKERTITIPGGKELNRKNVAVIPISDQVAEILEKTSKITGDARYVFPMFRDHSRMASENVITAALRGMGYAEQMTGHGFRALARTTIQEQGGFHGDVIELQLGHAVSRNEVEAAYKRVQYWDERVKMMQWWSDYLVRIERQPVSQPNKQ</sequence>
<dbReference type="PANTHER" id="PTHR30629:SF2">
    <property type="entry name" value="PROPHAGE INTEGRASE INTS-RELATED"/>
    <property type="match status" value="1"/>
</dbReference>
<dbReference type="InterPro" id="IPR013762">
    <property type="entry name" value="Integrase-like_cat_sf"/>
</dbReference>
<evidence type="ECO:0000256" key="1">
    <source>
        <dbReference type="ARBA" id="ARBA00008857"/>
    </source>
</evidence>
<dbReference type="InterPro" id="IPR053876">
    <property type="entry name" value="Phage_int_M"/>
</dbReference>
<protein>
    <submittedName>
        <fullName evidence="8">Putative prophage CPS-53 integrase</fullName>
    </submittedName>
</protein>
<dbReference type="InterPro" id="IPR025166">
    <property type="entry name" value="Integrase_DNA_bind_dom"/>
</dbReference>
<gene>
    <name evidence="8" type="primary">intS_11</name>
    <name evidence="8" type="ORF">GALL_441980</name>
</gene>
<keyword evidence="4" id="KW-0233">DNA recombination</keyword>
<dbReference type="PROSITE" id="PS51898">
    <property type="entry name" value="TYR_RECOMBINASE"/>
    <property type="match status" value="1"/>
</dbReference>
<dbReference type="Pfam" id="PF00589">
    <property type="entry name" value="Phage_integrase"/>
    <property type="match status" value="1"/>
</dbReference>
<name>A0A1J5Q2R0_9ZZZZ</name>
<dbReference type="GO" id="GO:0015074">
    <property type="term" value="P:DNA integration"/>
    <property type="evidence" value="ECO:0007669"/>
    <property type="project" value="UniProtKB-KW"/>
</dbReference>
<evidence type="ECO:0000256" key="6">
    <source>
        <dbReference type="ARBA" id="ARBA00023296"/>
    </source>
</evidence>
<evidence type="ECO:0000256" key="3">
    <source>
        <dbReference type="ARBA" id="ARBA00023125"/>
    </source>
</evidence>
<keyword evidence="5" id="KW-1179">Viral genome integration</keyword>
<dbReference type="Gene3D" id="3.30.160.390">
    <property type="entry name" value="Integrase, DNA-binding domain"/>
    <property type="match status" value="1"/>
</dbReference>
<keyword evidence="6" id="KW-1160">Virus entry into host cell</keyword>
<accession>A0A1J5Q2R0</accession>
<dbReference type="GO" id="GO:0044826">
    <property type="term" value="P:viral genome integration into host DNA"/>
    <property type="evidence" value="ECO:0007669"/>
    <property type="project" value="UniProtKB-KW"/>
</dbReference>
<evidence type="ECO:0000256" key="4">
    <source>
        <dbReference type="ARBA" id="ARBA00023172"/>
    </source>
</evidence>
<dbReference type="GO" id="GO:0075713">
    <property type="term" value="P:establishment of integrated proviral latency"/>
    <property type="evidence" value="ECO:0007669"/>
    <property type="project" value="UniProtKB-KW"/>
</dbReference>
<dbReference type="SUPFAM" id="SSF56349">
    <property type="entry name" value="DNA breaking-rejoining enzymes"/>
    <property type="match status" value="1"/>
</dbReference>
<dbReference type="Gene3D" id="1.10.443.10">
    <property type="entry name" value="Intergrase catalytic core"/>
    <property type="match status" value="1"/>
</dbReference>
<dbReference type="InterPro" id="IPR011010">
    <property type="entry name" value="DNA_brk_join_enz"/>
</dbReference>
<dbReference type="Gene3D" id="1.10.150.130">
    <property type="match status" value="1"/>
</dbReference>
<evidence type="ECO:0000313" key="8">
    <source>
        <dbReference type="EMBL" id="OIQ74156.1"/>
    </source>
</evidence>
<dbReference type="GO" id="GO:0046718">
    <property type="term" value="P:symbiont entry into host cell"/>
    <property type="evidence" value="ECO:0007669"/>
    <property type="project" value="UniProtKB-KW"/>
</dbReference>
<feature type="domain" description="Tyr recombinase" evidence="7">
    <location>
        <begin position="214"/>
        <end position="394"/>
    </location>
</feature>
<dbReference type="AlphaFoldDB" id="A0A1J5Q2R0"/>
<dbReference type="InterPro" id="IPR002104">
    <property type="entry name" value="Integrase_catalytic"/>
</dbReference>
<dbReference type="InterPro" id="IPR050808">
    <property type="entry name" value="Phage_Integrase"/>
</dbReference>
<dbReference type="InterPro" id="IPR010998">
    <property type="entry name" value="Integrase_recombinase_N"/>
</dbReference>